<reference evidence="3 4" key="1">
    <citation type="submission" date="2020-08" db="EMBL/GenBank/DDBJ databases">
        <title>Genomic Encyclopedia of Type Strains, Phase III (KMG-III): the genomes of soil and plant-associated and newly described type strains.</title>
        <authorList>
            <person name="Whitman W."/>
        </authorList>
    </citation>
    <scope>NUCLEOTIDE SEQUENCE [LARGE SCALE GENOMIC DNA]</scope>
    <source>
        <strain evidence="3 4">CECT 8960</strain>
    </source>
</reference>
<dbReference type="RefSeq" id="WP_184811724.1">
    <property type="nucleotide sequence ID" value="NZ_JACHJQ010000004.1"/>
</dbReference>
<feature type="compositionally biased region" description="Low complexity" evidence="1">
    <location>
        <begin position="67"/>
        <end position="88"/>
    </location>
</feature>
<evidence type="ECO:0000256" key="1">
    <source>
        <dbReference type="SAM" id="MobiDB-lite"/>
    </source>
</evidence>
<protein>
    <submittedName>
        <fullName evidence="3">Uncharacterized protein</fullName>
    </submittedName>
</protein>
<dbReference type="Proteomes" id="UP000520767">
    <property type="component" value="Unassembled WGS sequence"/>
</dbReference>
<proteinExistence type="predicted"/>
<keyword evidence="2" id="KW-1133">Transmembrane helix</keyword>
<organism evidence="3 4">
    <name type="scientific">Actinophytocola algeriensis</name>
    <dbReference type="NCBI Taxonomy" id="1768010"/>
    <lineage>
        <taxon>Bacteria</taxon>
        <taxon>Bacillati</taxon>
        <taxon>Actinomycetota</taxon>
        <taxon>Actinomycetes</taxon>
        <taxon>Pseudonocardiales</taxon>
        <taxon>Pseudonocardiaceae</taxon>
    </lineage>
</organism>
<dbReference type="EMBL" id="JACHJQ010000004">
    <property type="protein sequence ID" value="MBB4907537.1"/>
    <property type="molecule type" value="Genomic_DNA"/>
</dbReference>
<evidence type="ECO:0000313" key="3">
    <source>
        <dbReference type="EMBL" id="MBB4907537.1"/>
    </source>
</evidence>
<keyword evidence="4" id="KW-1185">Reference proteome</keyword>
<feature type="transmembrane region" description="Helical" evidence="2">
    <location>
        <begin position="44"/>
        <end position="63"/>
    </location>
</feature>
<evidence type="ECO:0000256" key="2">
    <source>
        <dbReference type="SAM" id="Phobius"/>
    </source>
</evidence>
<keyword evidence="2" id="KW-0812">Transmembrane</keyword>
<evidence type="ECO:0000313" key="4">
    <source>
        <dbReference type="Proteomes" id="UP000520767"/>
    </source>
</evidence>
<name>A0A7W7Q5Z7_9PSEU</name>
<dbReference type="AlphaFoldDB" id="A0A7W7Q5Z7"/>
<gene>
    <name evidence="3" type="ORF">FHR82_003779</name>
</gene>
<keyword evidence="2" id="KW-0472">Membrane</keyword>
<comment type="caution">
    <text evidence="3">The sequence shown here is derived from an EMBL/GenBank/DDBJ whole genome shotgun (WGS) entry which is preliminary data.</text>
</comment>
<accession>A0A7W7Q5Z7</accession>
<sequence length="288" mass="31399">MVADEQLLNEVRAVLHDEVADVTAPAALLSTVRARVRRRRTRRWLVAVPVAAAVVAVLAVVVLTPPEETPPTAQHSPTPTAQHPPTTTVEHHPVNLAHAAERTASALDAVLDNVIYESATVTKGDKYSEPGQAALYERWLAADGTTFRLRVTIDGDPVVDLSRDTVADVFVDYSTGTYRAFPGVEPNAPEYDDVWTPAEIQESLKNGTLTVVGPGDPVNGKPTILLHRDTRKAEVPLNLWVDAETYLPVRWEWEQANSTPFDVTYLPPTPENVANLTAVIPPGFTEAK</sequence>
<feature type="region of interest" description="Disordered" evidence="1">
    <location>
        <begin position="67"/>
        <end position="89"/>
    </location>
</feature>